<evidence type="ECO:0000256" key="4">
    <source>
        <dbReference type="ARBA" id="ARBA00022679"/>
    </source>
</evidence>
<proteinExistence type="inferred from homology"/>
<keyword evidence="8" id="KW-0443">Lipid metabolism</keyword>
<keyword evidence="5 11" id="KW-0812">Transmembrane</keyword>
<comment type="caution">
    <text evidence="11">Lacks conserved residue(s) required for the propagation of feature annotation.</text>
</comment>
<sequence>MLEFAPFRIPMDRRMQTFAVSHFVFCFLFLGPLSVIFFIYVMFFTSYWYLLIPYIIFYVLDWDTPEKGGRRSPWMRNWKFWKHMSNYFPTSLYKTVDLDPCKNYIFGIHPHGVLCMGSFTHFCTNGSEFESIFPGFNSHLTMLPFWFRLPFHRDYLMTGGLVPSTKRSILHILSRPDGGNICCIIPGGAPESLNARPGDCVIMLKNRFGFIKVALTEGVDLVPVFSFGDHELWEQEPNPPGSWLRKFQDFSQKWCTFALPMFHARGIFQYNYGLMPYRKPIHTVVGEPIEVEKNANPTKEEIQALHDKYVTKLQELYDKHKSKYVKGESKLVIE</sequence>
<reference evidence="12 13" key="1">
    <citation type="submission" date="2024-02" db="EMBL/GenBank/DDBJ databases">
        <authorList>
            <person name="Daric V."/>
            <person name="Darras S."/>
        </authorList>
    </citation>
    <scope>NUCLEOTIDE SEQUENCE [LARGE SCALE GENOMIC DNA]</scope>
</reference>
<evidence type="ECO:0000256" key="1">
    <source>
        <dbReference type="ARBA" id="ARBA00004477"/>
    </source>
</evidence>
<name>A0ABP0H292_CLALP</name>
<evidence type="ECO:0000256" key="8">
    <source>
        <dbReference type="ARBA" id="ARBA00023098"/>
    </source>
</evidence>
<dbReference type="CDD" id="cd07987">
    <property type="entry name" value="LPLAT_MGAT-like"/>
    <property type="match status" value="1"/>
</dbReference>
<dbReference type="EC" id="2.3.1.-" evidence="11"/>
<keyword evidence="4 11" id="KW-0808">Transferase</keyword>
<evidence type="ECO:0000256" key="10">
    <source>
        <dbReference type="ARBA" id="ARBA00023315"/>
    </source>
</evidence>
<evidence type="ECO:0000313" key="12">
    <source>
        <dbReference type="EMBL" id="CAK8697336.1"/>
    </source>
</evidence>
<evidence type="ECO:0000256" key="6">
    <source>
        <dbReference type="ARBA" id="ARBA00022824"/>
    </source>
</evidence>
<keyword evidence="6 11" id="KW-0256">Endoplasmic reticulum</keyword>
<keyword evidence="13" id="KW-1185">Reference proteome</keyword>
<keyword evidence="10" id="KW-0012">Acyltransferase</keyword>
<comment type="similarity">
    <text evidence="2 11">Belongs to the diacylglycerol acyltransferase family.</text>
</comment>
<keyword evidence="7 11" id="KW-1133">Transmembrane helix</keyword>
<evidence type="ECO:0000256" key="11">
    <source>
        <dbReference type="RuleBase" id="RU367023"/>
    </source>
</evidence>
<evidence type="ECO:0000256" key="7">
    <source>
        <dbReference type="ARBA" id="ARBA00022989"/>
    </source>
</evidence>
<dbReference type="InterPro" id="IPR007130">
    <property type="entry name" value="DAGAT"/>
</dbReference>
<organism evidence="12 13">
    <name type="scientific">Clavelina lepadiformis</name>
    <name type="common">Light-bulb sea squirt</name>
    <name type="synonym">Ascidia lepadiformis</name>
    <dbReference type="NCBI Taxonomy" id="159417"/>
    <lineage>
        <taxon>Eukaryota</taxon>
        <taxon>Metazoa</taxon>
        <taxon>Chordata</taxon>
        <taxon>Tunicata</taxon>
        <taxon>Ascidiacea</taxon>
        <taxon>Aplousobranchia</taxon>
        <taxon>Clavelinidae</taxon>
        <taxon>Clavelina</taxon>
    </lineage>
</organism>
<dbReference type="Pfam" id="PF03982">
    <property type="entry name" value="DAGAT"/>
    <property type="match status" value="1"/>
</dbReference>
<dbReference type="PANTHER" id="PTHR12317:SF79">
    <property type="entry name" value="ACYLTRANSFERASE"/>
    <property type="match status" value="1"/>
</dbReference>
<gene>
    <name evidence="12" type="ORF">CVLEPA_LOCUS30584</name>
</gene>
<keyword evidence="3" id="KW-0444">Lipid biosynthesis</keyword>
<dbReference type="EMBL" id="CAWYQH010000163">
    <property type="protein sequence ID" value="CAK8697336.1"/>
    <property type="molecule type" value="Genomic_DNA"/>
</dbReference>
<evidence type="ECO:0000313" key="13">
    <source>
        <dbReference type="Proteomes" id="UP001642483"/>
    </source>
</evidence>
<dbReference type="PANTHER" id="PTHR12317">
    <property type="entry name" value="DIACYLGLYCEROL O-ACYLTRANSFERASE"/>
    <property type="match status" value="1"/>
</dbReference>
<evidence type="ECO:0000256" key="2">
    <source>
        <dbReference type="ARBA" id="ARBA00005420"/>
    </source>
</evidence>
<feature type="transmembrane region" description="Helical" evidence="11">
    <location>
        <begin position="20"/>
        <end position="40"/>
    </location>
</feature>
<dbReference type="Proteomes" id="UP001642483">
    <property type="component" value="Unassembled WGS sequence"/>
</dbReference>
<evidence type="ECO:0000256" key="3">
    <source>
        <dbReference type="ARBA" id="ARBA00022516"/>
    </source>
</evidence>
<keyword evidence="9 11" id="KW-0472">Membrane</keyword>
<accession>A0ABP0H292</accession>
<comment type="caution">
    <text evidence="12">The sequence shown here is derived from an EMBL/GenBank/DDBJ whole genome shotgun (WGS) entry which is preliminary data.</text>
</comment>
<evidence type="ECO:0000256" key="5">
    <source>
        <dbReference type="ARBA" id="ARBA00022692"/>
    </source>
</evidence>
<comment type="subcellular location">
    <subcellularLocation>
        <location evidence="1 11">Endoplasmic reticulum membrane</location>
        <topology evidence="1 11">Multi-pass membrane protein</topology>
    </subcellularLocation>
</comment>
<protein>
    <recommendedName>
        <fullName evidence="11">Acyltransferase</fullName>
        <ecNumber evidence="11">2.3.1.-</ecNumber>
    </recommendedName>
</protein>
<evidence type="ECO:0000256" key="9">
    <source>
        <dbReference type="ARBA" id="ARBA00023136"/>
    </source>
</evidence>